<gene>
    <name evidence="11" type="ORF">ACFQY0_01315</name>
</gene>
<accession>A0ABW2L247</accession>
<keyword evidence="3 8" id="KW-0813">Transport</keyword>
<evidence type="ECO:0000259" key="10">
    <source>
        <dbReference type="Pfam" id="PF02742"/>
    </source>
</evidence>
<comment type="subcellular location">
    <subcellularLocation>
        <location evidence="1 8">Cell membrane</location>
        <topology evidence="1 8">Multi-pass membrane protein</topology>
    </subcellularLocation>
</comment>
<dbReference type="Pfam" id="PF02742">
    <property type="entry name" value="Fe_dep_repr_C"/>
    <property type="match status" value="1"/>
</dbReference>
<feature type="transmembrane region" description="Helical" evidence="9">
    <location>
        <begin position="110"/>
        <end position="129"/>
    </location>
</feature>
<dbReference type="Pfam" id="PF00950">
    <property type="entry name" value="ABC-3"/>
    <property type="match status" value="1"/>
</dbReference>
<evidence type="ECO:0000313" key="12">
    <source>
        <dbReference type="Proteomes" id="UP001596472"/>
    </source>
</evidence>
<evidence type="ECO:0000256" key="1">
    <source>
        <dbReference type="ARBA" id="ARBA00004651"/>
    </source>
</evidence>
<reference evidence="12" key="1">
    <citation type="journal article" date="2019" name="Int. J. Syst. Evol. Microbiol.">
        <title>The Global Catalogue of Microorganisms (GCM) 10K type strain sequencing project: providing services to taxonomists for standard genome sequencing and annotation.</title>
        <authorList>
            <consortium name="The Broad Institute Genomics Platform"/>
            <consortium name="The Broad Institute Genome Sequencing Center for Infectious Disease"/>
            <person name="Wu L."/>
            <person name="Ma J."/>
        </authorList>
    </citation>
    <scope>NUCLEOTIDE SEQUENCE [LARGE SCALE GENOMIC DNA]</scope>
    <source>
        <strain evidence="12">CGMCC 4.1467</strain>
    </source>
</reference>
<feature type="transmembrane region" description="Helical" evidence="9">
    <location>
        <begin position="241"/>
        <end position="263"/>
    </location>
</feature>
<feature type="transmembrane region" description="Helical" evidence="9">
    <location>
        <begin position="149"/>
        <end position="172"/>
    </location>
</feature>
<evidence type="ECO:0000256" key="5">
    <source>
        <dbReference type="ARBA" id="ARBA00022692"/>
    </source>
</evidence>
<dbReference type="Proteomes" id="UP001596472">
    <property type="component" value="Unassembled WGS sequence"/>
</dbReference>
<dbReference type="InterPro" id="IPR001367">
    <property type="entry name" value="Fe_dep_repressor"/>
</dbReference>
<dbReference type="SUPFAM" id="SSF47979">
    <property type="entry name" value="Iron-dependent repressor protein, dimerization domain"/>
    <property type="match status" value="1"/>
</dbReference>
<keyword evidence="12" id="KW-1185">Reference proteome</keyword>
<sequence length="439" mass="47548">MPFTLQDLFDVVLLKSYNVRLVVISTMLLGITSGLIGSFLLMRKRSLMGDALSHATLPGIGIAFALMIMMGGTGKYLPGLLLGATISGIAGVLVMLAITKTTRLRDDVAMGYVLSVFFGIGVAILGLVQKMPQGNAAGLESFIYGKAASIVWQDSVLIASIALITAISAILLRKEFTLLCFDDTYAAAQGWPVLVLDVLMLGLVTAVTVIGLQAVGLILVIAFLIIPAASARFWTHRLGVMLLLAAIVGGISGWLGASLSALLPKLPTGAVIVIVAASIFLASMLFGTARGVIPRYLDQLRLKRRVGRQHLLRAAYEILEHHNRPALNLPISRDSMLEHRAWTPRQFNSLLAHARREDHLEASQPGTIRLSESGFGEAARITRNHRLWELYLIRYADIAPSHVDRDADMVEHILGAEIVRQLEAELDPNAEVPPSPHII</sequence>
<dbReference type="InterPro" id="IPR036421">
    <property type="entry name" value="Fe_dep_repressor_sf"/>
</dbReference>
<dbReference type="InterPro" id="IPR037294">
    <property type="entry name" value="ABC_BtuC-like"/>
</dbReference>
<organism evidence="11 12">
    <name type="scientific">Haloferula chungangensis</name>
    <dbReference type="NCBI Taxonomy" id="1048331"/>
    <lineage>
        <taxon>Bacteria</taxon>
        <taxon>Pseudomonadati</taxon>
        <taxon>Verrucomicrobiota</taxon>
        <taxon>Verrucomicrobiia</taxon>
        <taxon>Verrucomicrobiales</taxon>
        <taxon>Verrucomicrobiaceae</taxon>
        <taxon>Haloferula</taxon>
    </lineage>
</organism>
<comment type="caution">
    <text evidence="11">The sequence shown here is derived from an EMBL/GenBank/DDBJ whole genome shotgun (WGS) entry which is preliminary data.</text>
</comment>
<evidence type="ECO:0000313" key="11">
    <source>
        <dbReference type="EMBL" id="MFC7335799.1"/>
    </source>
</evidence>
<evidence type="ECO:0000256" key="4">
    <source>
        <dbReference type="ARBA" id="ARBA00022475"/>
    </source>
</evidence>
<feature type="transmembrane region" description="Helical" evidence="9">
    <location>
        <begin position="20"/>
        <end position="42"/>
    </location>
</feature>
<feature type="transmembrane region" description="Helical" evidence="9">
    <location>
        <begin position="51"/>
        <end position="70"/>
    </location>
</feature>
<feature type="transmembrane region" description="Helical" evidence="9">
    <location>
        <begin position="210"/>
        <end position="229"/>
    </location>
</feature>
<dbReference type="Gene3D" id="1.10.3470.10">
    <property type="entry name" value="ABC transporter involved in vitamin B12 uptake, BtuC"/>
    <property type="match status" value="1"/>
</dbReference>
<feature type="transmembrane region" description="Helical" evidence="9">
    <location>
        <begin position="269"/>
        <end position="293"/>
    </location>
</feature>
<dbReference type="RefSeq" id="WP_379708274.1">
    <property type="nucleotide sequence ID" value="NZ_JBHTBS010000001.1"/>
</dbReference>
<comment type="similarity">
    <text evidence="2 8">Belongs to the ABC-3 integral membrane protein family.</text>
</comment>
<dbReference type="InterPro" id="IPR001626">
    <property type="entry name" value="ABC_TroCD"/>
</dbReference>
<dbReference type="InterPro" id="IPR036388">
    <property type="entry name" value="WH-like_DNA-bd_sf"/>
</dbReference>
<dbReference type="Gene3D" id="1.10.10.10">
    <property type="entry name" value="Winged helix-like DNA-binding domain superfamily/Winged helix DNA-binding domain"/>
    <property type="match status" value="1"/>
</dbReference>
<feature type="transmembrane region" description="Helical" evidence="9">
    <location>
        <begin position="184"/>
        <end position="204"/>
    </location>
</feature>
<evidence type="ECO:0000256" key="6">
    <source>
        <dbReference type="ARBA" id="ARBA00022989"/>
    </source>
</evidence>
<keyword evidence="5 8" id="KW-0812">Transmembrane</keyword>
<evidence type="ECO:0000256" key="7">
    <source>
        <dbReference type="ARBA" id="ARBA00023136"/>
    </source>
</evidence>
<evidence type="ECO:0000256" key="8">
    <source>
        <dbReference type="RuleBase" id="RU003943"/>
    </source>
</evidence>
<dbReference type="PANTHER" id="PTHR30477">
    <property type="entry name" value="ABC-TRANSPORTER METAL-BINDING PROTEIN"/>
    <property type="match status" value="1"/>
</dbReference>
<dbReference type="PANTHER" id="PTHR30477:SF3">
    <property type="entry name" value="METAL TRANSPORT SYSTEM MEMBRANE PROTEIN CT_069-RELATED"/>
    <property type="match status" value="1"/>
</dbReference>
<dbReference type="CDD" id="cd06550">
    <property type="entry name" value="TM_ABC_iron-siderophores_like"/>
    <property type="match status" value="1"/>
</dbReference>
<dbReference type="EMBL" id="JBHTBS010000001">
    <property type="protein sequence ID" value="MFC7335799.1"/>
    <property type="molecule type" value="Genomic_DNA"/>
</dbReference>
<protein>
    <submittedName>
        <fullName evidence="11">Iron chelate uptake ABC transporter family permease subunit</fullName>
    </submittedName>
</protein>
<dbReference type="SUPFAM" id="SSF81345">
    <property type="entry name" value="ABC transporter involved in vitamin B12 uptake, BtuC"/>
    <property type="match status" value="1"/>
</dbReference>
<keyword evidence="6 9" id="KW-1133">Transmembrane helix</keyword>
<proteinExistence type="inferred from homology"/>
<evidence type="ECO:0000256" key="3">
    <source>
        <dbReference type="ARBA" id="ARBA00022448"/>
    </source>
</evidence>
<keyword evidence="4" id="KW-1003">Cell membrane</keyword>
<name>A0ABW2L247_9BACT</name>
<keyword evidence="7 9" id="KW-0472">Membrane</keyword>
<feature type="transmembrane region" description="Helical" evidence="9">
    <location>
        <begin position="76"/>
        <end position="98"/>
    </location>
</feature>
<evidence type="ECO:0000256" key="2">
    <source>
        <dbReference type="ARBA" id="ARBA00008034"/>
    </source>
</evidence>
<feature type="domain" description="Iron dependent repressor metal binding and dimerisation" evidence="10">
    <location>
        <begin position="372"/>
        <end position="427"/>
    </location>
</feature>
<evidence type="ECO:0000256" key="9">
    <source>
        <dbReference type="SAM" id="Phobius"/>
    </source>
</evidence>